<feature type="domain" description="Secretion system C-terminal sorting" evidence="3">
    <location>
        <begin position="188"/>
        <end position="242"/>
    </location>
</feature>
<dbReference type="EMBL" id="JAOAMU010000003">
    <property type="protein sequence ID" value="MCT2562625.1"/>
    <property type="molecule type" value="Genomic_DNA"/>
</dbReference>
<evidence type="ECO:0000313" key="5">
    <source>
        <dbReference type="Proteomes" id="UP001525566"/>
    </source>
</evidence>
<keyword evidence="1 2" id="KW-0732">Signal</keyword>
<gene>
    <name evidence="4" type="ORF">N0B48_12080</name>
</gene>
<sequence>MKKLYSLFAVAFLAASFSAQGTESFTNVTAPANSYAGGNYTGDNNVSWTFAGARKVTSTDNITATSVGFDSSGTRSVSASSGANGVGSVTYTVRSYFTGGTAANRTIQVYVNGTMYETFTLSAMSTNYTRTVSANVPGNVTIEFRSTGSRQIVLDDVSWTSAGALGVADSKGRKEVFIKNTSVDQEIHFGLKADVKIFNVNGQLIKTASVNENGTLNVIDLQRGIYIVAGNINGKAVSEKIIKR</sequence>
<proteinExistence type="predicted"/>
<dbReference type="RefSeq" id="WP_259839043.1">
    <property type="nucleotide sequence ID" value="NZ_JAOAMU010000003.1"/>
</dbReference>
<evidence type="ECO:0000259" key="3">
    <source>
        <dbReference type="Pfam" id="PF18962"/>
    </source>
</evidence>
<feature type="signal peptide" evidence="2">
    <location>
        <begin position="1"/>
        <end position="21"/>
    </location>
</feature>
<dbReference type="InterPro" id="IPR026444">
    <property type="entry name" value="Secre_tail"/>
</dbReference>
<accession>A0ABT2IVJ5</accession>
<keyword evidence="5" id="KW-1185">Reference proteome</keyword>
<evidence type="ECO:0000256" key="1">
    <source>
        <dbReference type="ARBA" id="ARBA00022729"/>
    </source>
</evidence>
<dbReference type="NCBIfam" id="TIGR04183">
    <property type="entry name" value="Por_Secre_tail"/>
    <property type="match status" value="1"/>
</dbReference>
<organism evidence="4 5">
    <name type="scientific">Chryseobacterium herbae</name>
    <dbReference type="NCBI Taxonomy" id="2976476"/>
    <lineage>
        <taxon>Bacteria</taxon>
        <taxon>Pseudomonadati</taxon>
        <taxon>Bacteroidota</taxon>
        <taxon>Flavobacteriia</taxon>
        <taxon>Flavobacteriales</taxon>
        <taxon>Weeksellaceae</taxon>
        <taxon>Chryseobacterium group</taxon>
        <taxon>Chryseobacterium</taxon>
    </lineage>
</organism>
<feature type="chain" id="PRO_5045052612" evidence="2">
    <location>
        <begin position="22"/>
        <end position="244"/>
    </location>
</feature>
<evidence type="ECO:0000256" key="2">
    <source>
        <dbReference type="SAM" id="SignalP"/>
    </source>
</evidence>
<reference evidence="4 5" key="1">
    <citation type="submission" date="2022-09" db="EMBL/GenBank/DDBJ databases">
        <title>Chryseobacterium oleae sp.nov., isolated from the inter-root soil of Pyrola calliantha H. Andr. in Tibet.</title>
        <authorList>
            <person name="Li Z."/>
        </authorList>
    </citation>
    <scope>NUCLEOTIDE SEQUENCE [LARGE SCALE GENOMIC DNA]</scope>
    <source>
        <strain evidence="5">pc1-10</strain>
    </source>
</reference>
<dbReference type="Pfam" id="PF18962">
    <property type="entry name" value="Por_Secre_tail"/>
    <property type="match status" value="1"/>
</dbReference>
<comment type="caution">
    <text evidence="4">The sequence shown here is derived from an EMBL/GenBank/DDBJ whole genome shotgun (WGS) entry which is preliminary data.</text>
</comment>
<protein>
    <submittedName>
        <fullName evidence="4">T9SS type A sorting domain-containing protein</fullName>
    </submittedName>
</protein>
<name>A0ABT2IVJ5_9FLAO</name>
<dbReference type="Proteomes" id="UP001525566">
    <property type="component" value="Unassembled WGS sequence"/>
</dbReference>
<evidence type="ECO:0000313" key="4">
    <source>
        <dbReference type="EMBL" id="MCT2562625.1"/>
    </source>
</evidence>